<accession>A0A0B1T443</accession>
<name>A0A0B1T443_OESDE</name>
<organism evidence="1 2">
    <name type="scientific">Oesophagostomum dentatum</name>
    <name type="common">Nodular worm</name>
    <dbReference type="NCBI Taxonomy" id="61180"/>
    <lineage>
        <taxon>Eukaryota</taxon>
        <taxon>Metazoa</taxon>
        <taxon>Ecdysozoa</taxon>
        <taxon>Nematoda</taxon>
        <taxon>Chromadorea</taxon>
        <taxon>Rhabditida</taxon>
        <taxon>Rhabditina</taxon>
        <taxon>Rhabditomorpha</taxon>
        <taxon>Strongyloidea</taxon>
        <taxon>Strongylidae</taxon>
        <taxon>Oesophagostomum</taxon>
    </lineage>
</organism>
<dbReference type="Proteomes" id="UP000053660">
    <property type="component" value="Unassembled WGS sequence"/>
</dbReference>
<proteinExistence type="predicted"/>
<evidence type="ECO:0000313" key="2">
    <source>
        <dbReference type="Proteomes" id="UP000053660"/>
    </source>
</evidence>
<protein>
    <submittedName>
        <fullName evidence="1">Uncharacterized protein</fullName>
    </submittedName>
</protein>
<reference evidence="1 2" key="1">
    <citation type="submission" date="2014-03" db="EMBL/GenBank/DDBJ databases">
        <title>Draft genome of the hookworm Oesophagostomum dentatum.</title>
        <authorList>
            <person name="Mitreva M."/>
        </authorList>
    </citation>
    <scope>NUCLEOTIDE SEQUENCE [LARGE SCALE GENOMIC DNA]</scope>
    <source>
        <strain evidence="1 2">OD-Hann</strain>
    </source>
</reference>
<gene>
    <name evidence="1" type="ORF">OESDEN_08118</name>
</gene>
<sequence>LCHFRLCRGNRFSSREIRGAEGSRSHFLKNQLFRCIDDRVDPRSAARRCTCPGLSHNLLLHLGSTAAQGRRCLALHAHHHDRPA</sequence>
<dbReference type="EMBL" id="KN551645">
    <property type="protein sequence ID" value="KHJ92004.1"/>
    <property type="molecule type" value="Genomic_DNA"/>
</dbReference>
<evidence type="ECO:0000313" key="1">
    <source>
        <dbReference type="EMBL" id="KHJ92004.1"/>
    </source>
</evidence>
<dbReference type="AlphaFoldDB" id="A0A0B1T443"/>
<feature type="non-terminal residue" evidence="1">
    <location>
        <position position="1"/>
    </location>
</feature>
<keyword evidence="2" id="KW-1185">Reference proteome</keyword>